<organism evidence="1 2">
    <name type="scientific">Lynx pardinus</name>
    <name type="common">Iberian lynx</name>
    <name type="synonym">Felis pardina</name>
    <dbReference type="NCBI Taxonomy" id="191816"/>
    <lineage>
        <taxon>Eukaryota</taxon>
        <taxon>Metazoa</taxon>
        <taxon>Chordata</taxon>
        <taxon>Craniata</taxon>
        <taxon>Vertebrata</taxon>
        <taxon>Euteleostomi</taxon>
        <taxon>Mammalia</taxon>
        <taxon>Eutheria</taxon>
        <taxon>Laurasiatheria</taxon>
        <taxon>Carnivora</taxon>
        <taxon>Feliformia</taxon>
        <taxon>Felidae</taxon>
        <taxon>Felinae</taxon>
        <taxon>Lynx</taxon>
    </lineage>
</organism>
<dbReference type="AlphaFoldDB" id="A0A485NB96"/>
<keyword evidence="2" id="KW-1185">Reference proteome</keyword>
<evidence type="ECO:0000313" key="2">
    <source>
        <dbReference type="Proteomes" id="UP000386466"/>
    </source>
</evidence>
<evidence type="ECO:0000313" key="1">
    <source>
        <dbReference type="EMBL" id="VFV30861.1"/>
    </source>
</evidence>
<name>A0A485NB96_LYNPA</name>
<dbReference type="EMBL" id="CAAGRJ010014864">
    <property type="protein sequence ID" value="VFV30861.1"/>
    <property type="molecule type" value="Genomic_DNA"/>
</dbReference>
<sequence>MALRSPENALVQNTSLSELLWFNKADRQSGTYQSHPVRHLSSASSLLASVPMAVGMLERRSLNPCLCMKNIRVKQ</sequence>
<proteinExistence type="predicted"/>
<protein>
    <submittedName>
        <fullName evidence="1">Uncharacterized protein</fullName>
    </submittedName>
</protein>
<dbReference type="Proteomes" id="UP000386466">
    <property type="component" value="Unassembled WGS sequence"/>
</dbReference>
<gene>
    <name evidence="1" type="ORF">LYPA_23C004893</name>
</gene>
<accession>A0A485NB96</accession>
<reference evidence="1 2" key="1">
    <citation type="submission" date="2019-01" db="EMBL/GenBank/DDBJ databases">
        <authorList>
            <person name="Alioto T."/>
            <person name="Alioto T."/>
        </authorList>
    </citation>
    <scope>NUCLEOTIDE SEQUENCE [LARGE SCALE GENOMIC DNA]</scope>
</reference>